<proteinExistence type="predicted"/>
<protein>
    <submittedName>
        <fullName evidence="1">Uncharacterized protein</fullName>
    </submittedName>
</protein>
<evidence type="ECO:0000313" key="2">
    <source>
        <dbReference type="Proteomes" id="UP000736787"/>
    </source>
</evidence>
<evidence type="ECO:0000313" key="1">
    <source>
        <dbReference type="EMBL" id="KAG2882885.1"/>
    </source>
</evidence>
<name>A0A8T1JIP2_9STRA</name>
<comment type="caution">
    <text evidence="1">The sequence shown here is derived from an EMBL/GenBank/DDBJ whole genome shotgun (WGS) entry which is preliminary data.</text>
</comment>
<dbReference type="AlphaFoldDB" id="A0A8T1JIP2"/>
<dbReference type="Proteomes" id="UP000736787">
    <property type="component" value="Unassembled WGS sequence"/>
</dbReference>
<dbReference type="SUPFAM" id="SSF52540">
    <property type="entry name" value="P-loop containing nucleoside triphosphate hydrolases"/>
    <property type="match status" value="1"/>
</dbReference>
<reference evidence="1" key="1">
    <citation type="submission" date="2018-10" db="EMBL/GenBank/DDBJ databases">
        <title>Effector identification in a new, highly contiguous assembly of the strawberry crown rot pathogen Phytophthora cactorum.</title>
        <authorList>
            <person name="Armitage A.D."/>
            <person name="Nellist C.F."/>
            <person name="Bates H."/>
            <person name="Vickerstaff R.J."/>
            <person name="Harrison R.J."/>
        </authorList>
    </citation>
    <scope>NUCLEOTIDE SEQUENCE</scope>
    <source>
        <strain evidence="1">4040</strain>
    </source>
</reference>
<sequence length="46" mass="5134">MTINKAQGQTAQNLGLYLSTPCFSHGQLYVALSRVTSRSKFQELMN</sequence>
<dbReference type="InterPro" id="IPR027417">
    <property type="entry name" value="P-loop_NTPase"/>
</dbReference>
<gene>
    <name evidence="1" type="ORF">PC117_g26143</name>
</gene>
<dbReference type="EMBL" id="RCMK01002283">
    <property type="protein sequence ID" value="KAG2882885.1"/>
    <property type="molecule type" value="Genomic_DNA"/>
</dbReference>
<accession>A0A8T1JIP2</accession>
<organism evidence="1 2">
    <name type="scientific">Phytophthora cactorum</name>
    <dbReference type="NCBI Taxonomy" id="29920"/>
    <lineage>
        <taxon>Eukaryota</taxon>
        <taxon>Sar</taxon>
        <taxon>Stramenopiles</taxon>
        <taxon>Oomycota</taxon>
        <taxon>Peronosporomycetes</taxon>
        <taxon>Peronosporales</taxon>
        <taxon>Peronosporaceae</taxon>
        <taxon>Phytophthora</taxon>
    </lineage>
</organism>